<feature type="non-terminal residue" evidence="1">
    <location>
        <position position="116"/>
    </location>
</feature>
<proteinExistence type="predicted"/>
<dbReference type="AlphaFoldDB" id="S4P9D1"/>
<organism evidence="1">
    <name type="scientific">Pararge aegeria</name>
    <name type="common">speckled wood butterfly</name>
    <dbReference type="NCBI Taxonomy" id="116150"/>
    <lineage>
        <taxon>Eukaryota</taxon>
        <taxon>Metazoa</taxon>
        <taxon>Ecdysozoa</taxon>
        <taxon>Arthropoda</taxon>
        <taxon>Hexapoda</taxon>
        <taxon>Insecta</taxon>
        <taxon>Pterygota</taxon>
        <taxon>Neoptera</taxon>
        <taxon>Endopterygota</taxon>
        <taxon>Lepidoptera</taxon>
        <taxon>Glossata</taxon>
        <taxon>Ditrysia</taxon>
        <taxon>Papilionoidea</taxon>
        <taxon>Nymphalidae</taxon>
        <taxon>Satyrinae</taxon>
        <taxon>Satyrini</taxon>
        <taxon>Parargina</taxon>
        <taxon>Pararge</taxon>
    </lineage>
</organism>
<sequence length="116" mass="12688">MGYRRCNRTLDWLTVYSVPSLSVTRLETRSAVFKASGVRAIYGSTSDESERLSYSRPPFRPNRKVLSVPRGEDCAGVLLVGVDPTVPKSVRGRGARTLPLLPFALRLPRAAASNAP</sequence>
<name>S4P9D1_9NEOP</name>
<reference evidence="1" key="1">
    <citation type="journal article" date="2013" name="BMC Genomics">
        <title>Unscrambling butterfly oogenesis.</title>
        <authorList>
            <person name="Carter J.M."/>
            <person name="Baker S.C."/>
            <person name="Pink R."/>
            <person name="Carter D.R."/>
            <person name="Collins A."/>
            <person name="Tomlin J."/>
            <person name="Gibbs M."/>
            <person name="Breuker C.J."/>
        </authorList>
    </citation>
    <scope>NUCLEOTIDE SEQUENCE</scope>
    <source>
        <tissue evidence="1">Ovary</tissue>
    </source>
</reference>
<dbReference type="EMBL" id="GAIX01006872">
    <property type="protein sequence ID" value="JAA85688.1"/>
    <property type="molecule type" value="Transcribed_RNA"/>
</dbReference>
<reference evidence="1" key="2">
    <citation type="submission" date="2013-05" db="EMBL/GenBank/DDBJ databases">
        <authorList>
            <person name="Carter J.-M."/>
            <person name="Baker S.C."/>
            <person name="Pink R."/>
            <person name="Carter D.R.F."/>
            <person name="Collins A."/>
            <person name="Tomlin J."/>
            <person name="Gibbs M."/>
            <person name="Breuker C.J."/>
        </authorList>
    </citation>
    <scope>NUCLEOTIDE SEQUENCE</scope>
    <source>
        <tissue evidence="1">Ovary</tissue>
    </source>
</reference>
<evidence type="ECO:0000313" key="1">
    <source>
        <dbReference type="EMBL" id="JAA85688.1"/>
    </source>
</evidence>
<accession>S4P9D1</accession>
<protein>
    <submittedName>
        <fullName evidence="1">Uncharacterized protein</fullName>
    </submittedName>
</protein>